<evidence type="ECO:0000313" key="1">
    <source>
        <dbReference type="EMBL" id="MBA8829851.1"/>
    </source>
</evidence>
<name>A0A7W3JV83_9MICO</name>
<dbReference type="EMBL" id="JACGWU010000008">
    <property type="protein sequence ID" value="MBA8829851.1"/>
    <property type="molecule type" value="Genomic_DNA"/>
</dbReference>
<organism evidence="1 2">
    <name type="scientific">Alpinimonas psychrophila</name>
    <dbReference type="NCBI Taxonomy" id="748908"/>
    <lineage>
        <taxon>Bacteria</taxon>
        <taxon>Bacillati</taxon>
        <taxon>Actinomycetota</taxon>
        <taxon>Actinomycetes</taxon>
        <taxon>Micrococcales</taxon>
        <taxon>Microbacteriaceae</taxon>
        <taxon>Alpinimonas</taxon>
    </lineage>
</organism>
<dbReference type="AlphaFoldDB" id="A0A7W3JV83"/>
<comment type="caution">
    <text evidence="1">The sequence shown here is derived from an EMBL/GenBank/DDBJ whole genome shotgun (WGS) entry which is preliminary data.</text>
</comment>
<proteinExistence type="predicted"/>
<dbReference type="RefSeq" id="WP_182485273.1">
    <property type="nucleotide sequence ID" value="NZ_JACGWU010000008.1"/>
</dbReference>
<protein>
    <submittedName>
        <fullName evidence="1">Uncharacterized protein</fullName>
    </submittedName>
</protein>
<reference evidence="1 2" key="1">
    <citation type="submission" date="2020-07" db="EMBL/GenBank/DDBJ databases">
        <title>Sequencing the genomes of 1000 actinobacteria strains.</title>
        <authorList>
            <person name="Klenk H.-P."/>
        </authorList>
    </citation>
    <scope>NUCLEOTIDE SEQUENCE [LARGE SCALE GENOMIC DNA]</scope>
    <source>
        <strain evidence="1 2">DSM 23737</strain>
    </source>
</reference>
<keyword evidence="2" id="KW-1185">Reference proteome</keyword>
<accession>A0A7W3JV83</accession>
<sequence>MASAPAEVVLLLTLFVKAGSTKGSSPNVSEMYAVHEAQREFALLLSWSGGTVANKKTGGARWNLEDKFRLAEMFCVSLGYMVGEEPLESAVAVNAKTAEGSSTVFAGGASFVAGAGYDPATSRL</sequence>
<dbReference type="Proteomes" id="UP000524237">
    <property type="component" value="Unassembled WGS sequence"/>
</dbReference>
<evidence type="ECO:0000313" key="2">
    <source>
        <dbReference type="Proteomes" id="UP000524237"/>
    </source>
</evidence>
<gene>
    <name evidence="1" type="ORF">FB555_001977</name>
</gene>